<evidence type="ECO:0000256" key="1">
    <source>
        <dbReference type="SAM" id="SignalP"/>
    </source>
</evidence>
<dbReference type="InterPro" id="IPR026444">
    <property type="entry name" value="Secre_tail"/>
</dbReference>
<gene>
    <name evidence="3" type="ORF">F0P94_15410</name>
</gene>
<dbReference type="EMBL" id="VTWT01000009">
    <property type="protein sequence ID" value="KAA9327304.1"/>
    <property type="molecule type" value="Genomic_DNA"/>
</dbReference>
<feature type="domain" description="Secretion system C-terminal sorting" evidence="2">
    <location>
        <begin position="1161"/>
        <end position="1234"/>
    </location>
</feature>
<dbReference type="NCBIfam" id="TIGR04183">
    <property type="entry name" value="Por_Secre_tail"/>
    <property type="match status" value="1"/>
</dbReference>
<dbReference type="Pfam" id="PF18962">
    <property type="entry name" value="Por_Secre_tail"/>
    <property type="match status" value="1"/>
</dbReference>
<proteinExistence type="predicted"/>
<evidence type="ECO:0000313" key="3">
    <source>
        <dbReference type="EMBL" id="KAA9327304.1"/>
    </source>
</evidence>
<keyword evidence="4" id="KW-1185">Reference proteome</keyword>
<comment type="caution">
    <text evidence="3">The sequence shown here is derived from an EMBL/GenBank/DDBJ whole genome shotgun (WGS) entry which is preliminary data.</text>
</comment>
<protein>
    <submittedName>
        <fullName evidence="3">T9SS type A sorting domain-containing protein</fullName>
    </submittedName>
</protein>
<organism evidence="3 4">
    <name type="scientific">Adhaeribacter soli</name>
    <dbReference type="NCBI Taxonomy" id="2607655"/>
    <lineage>
        <taxon>Bacteria</taxon>
        <taxon>Pseudomonadati</taxon>
        <taxon>Bacteroidota</taxon>
        <taxon>Cytophagia</taxon>
        <taxon>Cytophagales</taxon>
        <taxon>Hymenobacteraceae</taxon>
        <taxon>Adhaeribacter</taxon>
    </lineage>
</organism>
<dbReference type="Proteomes" id="UP000326570">
    <property type="component" value="Unassembled WGS sequence"/>
</dbReference>
<sequence length="1235" mass="130899">MHKFTFSPIVRTVLLVSFLSFLSASAIQAQFVSDYQFSASNGNYTSLGGSASVVSFTTNPLIKPVPLGFTFNFAGTNYTDVYACLHGFLSFNSNAVHSSQNNLQSGGQGAGVITSRPLLAPLWDALDVGLPNSRTAYQTTGPPGAQIFTFEWENMEWDFFRSIPVISFQVKLYEGTNKIEFLYRREANAPLGGSASIGIVGPAIGSGNFLSLNNTGPNPAVSYTTETDTLSTWPATGQIYTFTPPPVLPVDVRITGLSTPPPSGCFGTSEPVRFNLKNNGSNPLNLAATPVTVQAVVRGPNPLVFPPVLVNTGTLAPGSSQVVSVANNYNMSAAGSYTFNATATIAGDGNTANDSLIVAISRQVPPNVALPQNLNFTGFNAFNLGSLYPGWSEAGGNKRQTSGSDWSFASDLGTAGNTTGVFRFRRSSKNHHWLISPKFTVSSGTVLRFKTAITSLSGNNVAVPSIAGTDDSVRIMISTDCGLSFNEIYSFNASSAAGLTNVLTDQQINLSAYAGQNIILAFYATDGSVINNYDYTFHLDDIFIGILPVTDLGVIALQSPVPKKCYSGAENVVLTIKNYGANLLDFNTNPVQVQVTVTGPNLPNTLTATINSGTLMPWASQNVTVSPTLNMQAAGVYNFIASASVAGDNIPVNDTIKATRQTSAVYPLPQSSDFSGYVSTGGNSNLSTIFPGWYEATGAIFPGLRVNGWRNKNLLGPSGNISAYIPLTSNFRNEWLVSPKIVPLATTVFGFKAAITEITGNRPTMYAGMANTDNKVQVMVSTDCGISFNPIYTFDASNTAGLSNTLTPFTFPLGQYAGQEIIVALFATDGLINNPNKFDFNVDDIFIGSPPPADLGVTALVTPLTTGCYTNAEGVKVTVQNFHASQIDFGLHNATVTVEVSGASNATFSAVLNSGTLAGGASQTVVLTPGLNMVPAGTYQFKAYITIAGDNIPTNDTTNAIRIRYPVVSGPSAVDFTGYNGTNLSTVFPEWREAYGQVPVVAPAPYWGAATGLGSSGNATAELYLHDTWQRDWLIGPKFTATASSQLMFDAAITNWGTQNPAPLGMAGTDDSVQVLVSTDCGKTYRLIYSFNATTVGSLTNVLTPYSFSLGAYAGQEIMIAFFGTGGTIADAVSYGFHLDNISISYPTGIKEAQVVKGISVFPNPSQGNFEVKVKGFAENVTAQLFTLTGQPIKTRQSRRNKQGVLIESTGLAPGVYLLRVVLEENVQVMKVIIQ</sequence>
<dbReference type="RefSeq" id="WP_150904808.1">
    <property type="nucleotide sequence ID" value="NZ_VTWT01000009.1"/>
</dbReference>
<keyword evidence="1" id="KW-0732">Signal</keyword>
<reference evidence="3 4" key="1">
    <citation type="submission" date="2019-09" db="EMBL/GenBank/DDBJ databases">
        <title>Genome sequence of Adhaeribacter sp. M2.</title>
        <authorList>
            <person name="Srinivasan S."/>
        </authorList>
    </citation>
    <scope>NUCLEOTIDE SEQUENCE [LARGE SCALE GENOMIC DNA]</scope>
    <source>
        <strain evidence="3 4">M2</strain>
    </source>
</reference>
<evidence type="ECO:0000313" key="4">
    <source>
        <dbReference type="Proteomes" id="UP000326570"/>
    </source>
</evidence>
<dbReference type="NCBIfam" id="NF038128">
    <property type="entry name" value="choice_anch_J"/>
    <property type="match status" value="1"/>
</dbReference>
<feature type="chain" id="PRO_5025065914" evidence="1">
    <location>
        <begin position="30"/>
        <end position="1235"/>
    </location>
</feature>
<dbReference type="Gene3D" id="2.60.120.200">
    <property type="match status" value="2"/>
</dbReference>
<evidence type="ECO:0000259" key="2">
    <source>
        <dbReference type="Pfam" id="PF18962"/>
    </source>
</evidence>
<accession>A0A5N1IKT9</accession>
<feature type="signal peptide" evidence="1">
    <location>
        <begin position="1"/>
        <end position="29"/>
    </location>
</feature>
<name>A0A5N1IKT9_9BACT</name>
<dbReference type="AlphaFoldDB" id="A0A5N1IKT9"/>